<feature type="transmembrane region" description="Helical" evidence="1">
    <location>
        <begin position="6"/>
        <end position="27"/>
    </location>
</feature>
<reference evidence="2 3" key="1">
    <citation type="journal article" date="2020" name="BMC Genomics">
        <title>Intraspecific diversification of the crop wild relative Brassica cretica Lam. using demographic model selection.</title>
        <authorList>
            <person name="Kioukis A."/>
            <person name="Michalopoulou V.A."/>
            <person name="Briers L."/>
            <person name="Pirintsos S."/>
            <person name="Studholme D.J."/>
            <person name="Pavlidis P."/>
            <person name="Sarris P.F."/>
        </authorList>
    </citation>
    <scope>NUCLEOTIDE SEQUENCE [LARGE SCALE GENOMIC DNA]</scope>
    <source>
        <strain evidence="3">cv. PFS-1207/04</strain>
    </source>
</reference>
<evidence type="ECO:0008006" key="4">
    <source>
        <dbReference type="Google" id="ProtNLM"/>
    </source>
</evidence>
<keyword evidence="3" id="KW-1185">Reference proteome</keyword>
<protein>
    <recommendedName>
        <fullName evidence="4">Secreted protein</fullName>
    </recommendedName>
</protein>
<dbReference type="EMBL" id="QGKV02001507">
    <property type="protein sequence ID" value="KAF3534389.1"/>
    <property type="molecule type" value="Genomic_DNA"/>
</dbReference>
<accession>A0ABQ7BQ31</accession>
<comment type="caution">
    <text evidence="2">The sequence shown here is derived from an EMBL/GenBank/DDBJ whole genome shotgun (WGS) entry which is preliminary data.</text>
</comment>
<gene>
    <name evidence="2" type="ORF">DY000_02038048</name>
</gene>
<organism evidence="2 3">
    <name type="scientific">Brassica cretica</name>
    <name type="common">Mustard</name>
    <dbReference type="NCBI Taxonomy" id="69181"/>
    <lineage>
        <taxon>Eukaryota</taxon>
        <taxon>Viridiplantae</taxon>
        <taxon>Streptophyta</taxon>
        <taxon>Embryophyta</taxon>
        <taxon>Tracheophyta</taxon>
        <taxon>Spermatophyta</taxon>
        <taxon>Magnoliopsida</taxon>
        <taxon>eudicotyledons</taxon>
        <taxon>Gunneridae</taxon>
        <taxon>Pentapetalae</taxon>
        <taxon>rosids</taxon>
        <taxon>malvids</taxon>
        <taxon>Brassicales</taxon>
        <taxon>Brassicaceae</taxon>
        <taxon>Brassiceae</taxon>
        <taxon>Brassica</taxon>
    </lineage>
</organism>
<keyword evidence="1" id="KW-0472">Membrane</keyword>
<keyword evidence="1" id="KW-1133">Transmembrane helix</keyword>
<name>A0ABQ7BQ31_BRACR</name>
<sequence length="64" mass="6671">MLAPQLSGQGSFLGIGMWFCLAHALAFRVRLSNGTRSASGGRRSGLRSALQVVVADCNNGDSGF</sequence>
<keyword evidence="1" id="KW-0812">Transmembrane</keyword>
<dbReference type="Proteomes" id="UP000266723">
    <property type="component" value="Unassembled WGS sequence"/>
</dbReference>
<evidence type="ECO:0000313" key="3">
    <source>
        <dbReference type="Proteomes" id="UP000266723"/>
    </source>
</evidence>
<proteinExistence type="predicted"/>
<evidence type="ECO:0000313" key="2">
    <source>
        <dbReference type="EMBL" id="KAF3534389.1"/>
    </source>
</evidence>
<evidence type="ECO:0000256" key="1">
    <source>
        <dbReference type="SAM" id="Phobius"/>
    </source>
</evidence>